<dbReference type="Proteomes" id="UP000824998">
    <property type="component" value="Unassembled WGS sequence"/>
</dbReference>
<keyword evidence="1" id="KW-0808">Transferase</keyword>
<evidence type="ECO:0000313" key="2">
    <source>
        <dbReference type="Proteomes" id="UP000824998"/>
    </source>
</evidence>
<name>A0A9P8C2W1_9HELO</name>
<dbReference type="EMBL" id="MU251603">
    <property type="protein sequence ID" value="KAG9231420.1"/>
    <property type="molecule type" value="Genomic_DNA"/>
</dbReference>
<gene>
    <name evidence="1" type="ORF">BJ875DRAFT_469590</name>
</gene>
<dbReference type="AlphaFoldDB" id="A0A9P8C2W1"/>
<dbReference type="GO" id="GO:0008757">
    <property type="term" value="F:S-adenosylmethionine-dependent methyltransferase activity"/>
    <property type="evidence" value="ECO:0007669"/>
    <property type="project" value="UniProtKB-ARBA"/>
</dbReference>
<dbReference type="Pfam" id="PF10294">
    <property type="entry name" value="Methyltransf_16"/>
    <property type="match status" value="1"/>
</dbReference>
<dbReference type="InterPro" id="IPR019410">
    <property type="entry name" value="Methyltransf_16"/>
</dbReference>
<reference evidence="1" key="1">
    <citation type="journal article" date="2021" name="IMA Fungus">
        <title>Genomic characterization of three marine fungi, including Emericellopsis atlantica sp. nov. with signatures of a generalist lifestyle and marine biomass degradation.</title>
        <authorList>
            <person name="Hagestad O.C."/>
            <person name="Hou L."/>
            <person name="Andersen J.H."/>
            <person name="Hansen E.H."/>
            <person name="Altermark B."/>
            <person name="Li C."/>
            <person name="Kuhnert E."/>
            <person name="Cox R.J."/>
            <person name="Crous P.W."/>
            <person name="Spatafora J.W."/>
            <person name="Lail K."/>
            <person name="Amirebrahimi M."/>
            <person name="Lipzen A."/>
            <person name="Pangilinan J."/>
            <person name="Andreopoulos W."/>
            <person name="Hayes R.D."/>
            <person name="Ng V."/>
            <person name="Grigoriev I.V."/>
            <person name="Jackson S.A."/>
            <person name="Sutton T.D.S."/>
            <person name="Dobson A.D.W."/>
            <person name="Rama T."/>
        </authorList>
    </citation>
    <scope>NUCLEOTIDE SEQUENCE</scope>
    <source>
        <strain evidence="1">TRa018bII</strain>
    </source>
</reference>
<keyword evidence="1" id="KW-0489">Methyltransferase</keyword>
<organism evidence="1 2">
    <name type="scientific">Amylocarpus encephaloides</name>
    <dbReference type="NCBI Taxonomy" id="45428"/>
    <lineage>
        <taxon>Eukaryota</taxon>
        <taxon>Fungi</taxon>
        <taxon>Dikarya</taxon>
        <taxon>Ascomycota</taxon>
        <taxon>Pezizomycotina</taxon>
        <taxon>Leotiomycetes</taxon>
        <taxon>Helotiales</taxon>
        <taxon>Helotiales incertae sedis</taxon>
        <taxon>Amylocarpus</taxon>
    </lineage>
</organism>
<dbReference type="InterPro" id="IPR029063">
    <property type="entry name" value="SAM-dependent_MTases_sf"/>
</dbReference>
<accession>A0A9P8C2W1</accession>
<dbReference type="OrthoDB" id="194386at2759"/>
<evidence type="ECO:0000313" key="1">
    <source>
        <dbReference type="EMBL" id="KAG9231420.1"/>
    </source>
</evidence>
<dbReference type="GO" id="GO:0032259">
    <property type="term" value="P:methylation"/>
    <property type="evidence" value="ECO:0007669"/>
    <property type="project" value="UniProtKB-KW"/>
</dbReference>
<dbReference type="PANTHER" id="PTHR14614:SF130">
    <property type="entry name" value="PROTEIN-LYSINE N-METHYLTRANSFERASE EEF2KMT"/>
    <property type="match status" value="1"/>
</dbReference>
<protein>
    <submittedName>
        <fullName evidence="1">Methyltransferase-domain-containing protein</fullName>
    </submittedName>
</protein>
<proteinExistence type="predicted"/>
<dbReference type="GO" id="GO:0005737">
    <property type="term" value="C:cytoplasm"/>
    <property type="evidence" value="ECO:0007669"/>
    <property type="project" value="TreeGrafter"/>
</dbReference>
<comment type="caution">
    <text evidence="1">The sequence shown here is derived from an EMBL/GenBank/DDBJ whole genome shotgun (WGS) entry which is preliminary data.</text>
</comment>
<keyword evidence="2" id="KW-1185">Reference proteome</keyword>
<sequence>MKMDNHMSTSAIDRFCRQYLQLHQDLDYPGKDTLRDIEYQEKVYQRLFQKESITYPPPQRYQLRVLKELLKRIETSIQNWDEEELSDNLFETLSSLMSSNLPLEVHSAQQKAYVTYTVASLPHKPQLSPTITLYEARNIISASGTTGLRTWEATLHLGNYLVANSDLVDGKSVMELGAGTGYVSILCAKHLGASYALATDGSEEVVDSLHTNTYLNDLQETTRIESKELKWGYPLTGGEEATWNRGRRIDLVVGADLTYYETGIPALVATFGDLFELFPDVKIVIASIIRNPKTFDVFTKACAGHGYLFNEIEFPMTESSKQEGPFYEAKVPIKIASIAKG</sequence>
<dbReference type="SUPFAM" id="SSF53335">
    <property type="entry name" value="S-adenosyl-L-methionine-dependent methyltransferases"/>
    <property type="match status" value="1"/>
</dbReference>
<dbReference type="PANTHER" id="PTHR14614">
    <property type="entry name" value="HEPATOCELLULAR CARCINOMA-ASSOCIATED ANTIGEN"/>
    <property type="match status" value="1"/>
</dbReference>
<dbReference type="Gene3D" id="3.40.50.150">
    <property type="entry name" value="Vaccinia Virus protein VP39"/>
    <property type="match status" value="1"/>
</dbReference>